<dbReference type="EMBL" id="AKKV01000030">
    <property type="protein sequence ID" value="EIT84669.1"/>
    <property type="molecule type" value="Genomic_DNA"/>
</dbReference>
<name>I8AGX2_9BACL</name>
<evidence type="ECO:0000313" key="1">
    <source>
        <dbReference type="EMBL" id="EIT84669.1"/>
    </source>
</evidence>
<keyword evidence="2" id="KW-1185">Reference proteome</keyword>
<gene>
    <name evidence="1" type="ORF">A374_13295</name>
</gene>
<dbReference type="RefSeq" id="WP_007202737.1">
    <property type="nucleotide sequence ID" value="NZ_AKKV01000030.1"/>
</dbReference>
<dbReference type="Proteomes" id="UP000004080">
    <property type="component" value="Unassembled WGS sequence"/>
</dbReference>
<dbReference type="PATRIC" id="fig|1196324.3.peg.2716"/>
<accession>I8AGX2</accession>
<dbReference type="OrthoDB" id="2967153at2"/>
<dbReference type="AlphaFoldDB" id="I8AGX2"/>
<proteinExistence type="predicted"/>
<comment type="caution">
    <text evidence="1">The sequence shown here is derived from an EMBL/GenBank/DDBJ whole genome shotgun (WGS) entry which is preliminary data.</text>
</comment>
<protein>
    <recommendedName>
        <fullName evidence="3">NIPSNAP domain-containing protein</fullName>
    </recommendedName>
</protein>
<reference evidence="1 2" key="1">
    <citation type="journal article" date="2012" name="J. Bacteriol.">
        <title>Genome of Bacillus macauensis ZFHKF-1, a Long-Chain-Forming Bacterium.</title>
        <authorList>
            <person name="Cai L."/>
            <person name="Zhang T."/>
        </authorList>
    </citation>
    <scope>NUCLEOTIDE SEQUENCE [LARGE SCALE GENOMIC DNA]</scope>
    <source>
        <strain evidence="1 2">ZFHKF-1</strain>
    </source>
</reference>
<dbReference type="eggNOG" id="ENOG50336G6">
    <property type="taxonomic scope" value="Bacteria"/>
</dbReference>
<evidence type="ECO:0008006" key="3">
    <source>
        <dbReference type="Google" id="ProtNLM"/>
    </source>
</evidence>
<sequence>MKQRISVFIEYKIKEHVIEQYESQMERVLFEMKKAGITNLSWMKAYDQPFLYVESFDVSSIEAYKTIKAQRLQENHAVYGELHSLIHGGVGKIHCWAFLPQGSVNR</sequence>
<organism evidence="1 2">
    <name type="scientific">Fictibacillus macauensis ZFHKF-1</name>
    <dbReference type="NCBI Taxonomy" id="1196324"/>
    <lineage>
        <taxon>Bacteria</taxon>
        <taxon>Bacillati</taxon>
        <taxon>Bacillota</taxon>
        <taxon>Bacilli</taxon>
        <taxon>Bacillales</taxon>
        <taxon>Fictibacillaceae</taxon>
        <taxon>Fictibacillus</taxon>
    </lineage>
</organism>
<evidence type="ECO:0000313" key="2">
    <source>
        <dbReference type="Proteomes" id="UP000004080"/>
    </source>
</evidence>
<dbReference type="STRING" id="1196324.A374_13295"/>